<feature type="domain" description="Cupin type-2" evidence="1">
    <location>
        <begin position="38"/>
        <end position="104"/>
    </location>
</feature>
<dbReference type="AlphaFoldDB" id="A0A644U073"/>
<sequence length="108" mass="11822">MDNLKSKPIKIDDLATYQDGAVVSREIIKKEVGTVTIFAFDKGQGLSEHSAPFDAMVQIVDGVAEITISGNKNTVKKGDLIIMPANEPHALFANEKFKMVLTMIKSEK</sequence>
<dbReference type="InterPro" id="IPR011051">
    <property type="entry name" value="RmlC_Cupin_sf"/>
</dbReference>
<proteinExistence type="predicted"/>
<dbReference type="Gene3D" id="2.60.120.10">
    <property type="entry name" value="Jelly Rolls"/>
    <property type="match status" value="1"/>
</dbReference>
<gene>
    <name evidence="2" type="ORF">SDC9_17065</name>
</gene>
<dbReference type="Pfam" id="PF07883">
    <property type="entry name" value="Cupin_2"/>
    <property type="match status" value="1"/>
</dbReference>
<organism evidence="2">
    <name type="scientific">bioreactor metagenome</name>
    <dbReference type="NCBI Taxonomy" id="1076179"/>
    <lineage>
        <taxon>unclassified sequences</taxon>
        <taxon>metagenomes</taxon>
        <taxon>ecological metagenomes</taxon>
    </lineage>
</organism>
<dbReference type="InterPro" id="IPR014710">
    <property type="entry name" value="RmlC-like_jellyroll"/>
</dbReference>
<comment type="caution">
    <text evidence="2">The sequence shown here is derived from an EMBL/GenBank/DDBJ whole genome shotgun (WGS) entry which is preliminary data.</text>
</comment>
<dbReference type="PANTHER" id="PTHR37694">
    <property type="entry name" value="SLR8022 PROTEIN"/>
    <property type="match status" value="1"/>
</dbReference>
<evidence type="ECO:0000313" key="2">
    <source>
        <dbReference type="EMBL" id="MPL71291.1"/>
    </source>
</evidence>
<evidence type="ECO:0000259" key="1">
    <source>
        <dbReference type="Pfam" id="PF07883"/>
    </source>
</evidence>
<reference evidence="2" key="1">
    <citation type="submission" date="2019-08" db="EMBL/GenBank/DDBJ databases">
        <authorList>
            <person name="Kucharzyk K."/>
            <person name="Murdoch R.W."/>
            <person name="Higgins S."/>
            <person name="Loffler F."/>
        </authorList>
    </citation>
    <scope>NUCLEOTIDE SEQUENCE</scope>
</reference>
<dbReference type="EMBL" id="VSSQ01000058">
    <property type="protein sequence ID" value="MPL71291.1"/>
    <property type="molecule type" value="Genomic_DNA"/>
</dbReference>
<dbReference type="InterPro" id="IPR013096">
    <property type="entry name" value="Cupin_2"/>
</dbReference>
<dbReference type="CDD" id="cd02230">
    <property type="entry name" value="cupin_HP0902-like"/>
    <property type="match status" value="1"/>
</dbReference>
<protein>
    <recommendedName>
        <fullName evidence="1">Cupin type-2 domain-containing protein</fullName>
    </recommendedName>
</protein>
<dbReference type="SUPFAM" id="SSF51182">
    <property type="entry name" value="RmlC-like cupins"/>
    <property type="match status" value="1"/>
</dbReference>
<name>A0A644U073_9ZZZZ</name>
<dbReference type="PANTHER" id="PTHR37694:SF1">
    <property type="entry name" value="SLR8022 PROTEIN"/>
    <property type="match status" value="1"/>
</dbReference>
<accession>A0A644U073</accession>